<dbReference type="Proteomes" id="UP000323506">
    <property type="component" value="Chromosome D13"/>
</dbReference>
<evidence type="ECO:0000313" key="1">
    <source>
        <dbReference type="EMBL" id="TYG38425.1"/>
    </source>
</evidence>
<proteinExistence type="predicted"/>
<evidence type="ECO:0000313" key="2">
    <source>
        <dbReference type="Proteomes" id="UP000323506"/>
    </source>
</evidence>
<protein>
    <submittedName>
        <fullName evidence="1">Uncharacterized protein</fullName>
    </submittedName>
</protein>
<reference evidence="1 2" key="1">
    <citation type="submission" date="2019-06" db="EMBL/GenBank/DDBJ databases">
        <title>WGS assembly of Gossypium darwinii.</title>
        <authorList>
            <person name="Chen Z.J."/>
            <person name="Sreedasyam A."/>
            <person name="Ando A."/>
            <person name="Song Q."/>
            <person name="De L."/>
            <person name="Hulse-Kemp A."/>
            <person name="Ding M."/>
            <person name="Ye W."/>
            <person name="Kirkbride R."/>
            <person name="Jenkins J."/>
            <person name="Plott C."/>
            <person name="Lovell J."/>
            <person name="Lin Y.-M."/>
            <person name="Vaughn R."/>
            <person name="Liu B."/>
            <person name="Li W."/>
            <person name="Simpson S."/>
            <person name="Scheffler B."/>
            <person name="Saski C."/>
            <person name="Grover C."/>
            <person name="Hu G."/>
            <person name="Conover J."/>
            <person name="Carlson J."/>
            <person name="Shu S."/>
            <person name="Boston L."/>
            <person name="Williams M."/>
            <person name="Peterson D."/>
            <person name="Mcgee K."/>
            <person name="Jones D."/>
            <person name="Wendel J."/>
            <person name="Stelly D."/>
            <person name="Grimwood J."/>
            <person name="Schmutz J."/>
        </authorList>
    </citation>
    <scope>NUCLEOTIDE SEQUENCE [LARGE SCALE GENOMIC DNA]</scope>
    <source>
        <strain evidence="1">1808015.09</strain>
    </source>
</reference>
<gene>
    <name evidence="1" type="ORF">ES288_D13G222000v1</name>
</gene>
<organism evidence="1 2">
    <name type="scientific">Gossypium darwinii</name>
    <name type="common">Darwin's cotton</name>
    <name type="synonym">Gossypium barbadense var. darwinii</name>
    <dbReference type="NCBI Taxonomy" id="34276"/>
    <lineage>
        <taxon>Eukaryota</taxon>
        <taxon>Viridiplantae</taxon>
        <taxon>Streptophyta</taxon>
        <taxon>Embryophyta</taxon>
        <taxon>Tracheophyta</taxon>
        <taxon>Spermatophyta</taxon>
        <taxon>Magnoliopsida</taxon>
        <taxon>eudicotyledons</taxon>
        <taxon>Gunneridae</taxon>
        <taxon>Pentapetalae</taxon>
        <taxon>rosids</taxon>
        <taxon>malvids</taxon>
        <taxon>Malvales</taxon>
        <taxon>Malvaceae</taxon>
        <taxon>Malvoideae</taxon>
        <taxon>Gossypium</taxon>
    </lineage>
</organism>
<name>A0A5D2A419_GOSDA</name>
<accession>A0A5D2A419</accession>
<sequence>MCIIITDNLMHSSLSKDHYQIFLNPEGRDRLIPNQSQFGPAKEQSQMA</sequence>
<keyword evidence="2" id="KW-1185">Reference proteome</keyword>
<dbReference type="EMBL" id="CM017713">
    <property type="protein sequence ID" value="TYG38425.1"/>
    <property type="molecule type" value="Genomic_DNA"/>
</dbReference>
<dbReference type="AlphaFoldDB" id="A0A5D2A419"/>